<dbReference type="EMBL" id="BJVK01000027">
    <property type="protein sequence ID" value="GEL28944.1"/>
    <property type="molecule type" value="Genomic_DNA"/>
</dbReference>
<keyword evidence="2" id="KW-1185">Reference proteome</keyword>
<sequence length="83" mass="9222">MNKVKVRKIGNSLGVILPKESGVHEGDLLDLDIEADKIVLGKKEAQLAQDRATIEKAFEDVDNGKLLTEADMARKFGKYGWHD</sequence>
<name>A0A511DYS3_LENKE</name>
<dbReference type="GeneID" id="71566366"/>
<dbReference type="GO" id="GO:0003677">
    <property type="term" value="F:DNA binding"/>
    <property type="evidence" value="ECO:0007669"/>
    <property type="project" value="InterPro"/>
</dbReference>
<dbReference type="SMART" id="SM00966">
    <property type="entry name" value="SpoVT_AbrB"/>
    <property type="match status" value="1"/>
</dbReference>
<dbReference type="Proteomes" id="UP000321893">
    <property type="component" value="Unassembled WGS sequence"/>
</dbReference>
<dbReference type="RefSeq" id="WP_054769484.1">
    <property type="nucleotide sequence ID" value="NZ_BJVK01000027.1"/>
</dbReference>
<dbReference type="InterPro" id="IPR007159">
    <property type="entry name" value="SpoVT-AbrB_dom"/>
</dbReference>
<dbReference type="InterPro" id="IPR037914">
    <property type="entry name" value="SpoVT-AbrB_sf"/>
</dbReference>
<organism evidence="1 2">
    <name type="scientific">Lentilactobacillus kefiri</name>
    <name type="common">Lactobacillus kefiri</name>
    <dbReference type="NCBI Taxonomy" id="33962"/>
    <lineage>
        <taxon>Bacteria</taxon>
        <taxon>Bacillati</taxon>
        <taxon>Bacillota</taxon>
        <taxon>Bacilli</taxon>
        <taxon>Lactobacillales</taxon>
        <taxon>Lactobacillaceae</taxon>
        <taxon>Lentilactobacillus</taxon>
    </lineage>
</organism>
<protein>
    <submittedName>
        <fullName evidence="1">AbrB family transcriptional regulator</fullName>
    </submittedName>
</protein>
<proteinExistence type="predicted"/>
<comment type="caution">
    <text evidence="1">The sequence shown here is derived from an EMBL/GenBank/DDBJ whole genome shotgun (WGS) entry which is preliminary data.</text>
</comment>
<evidence type="ECO:0000313" key="1">
    <source>
        <dbReference type="EMBL" id="GEL28944.1"/>
    </source>
</evidence>
<dbReference type="AlphaFoldDB" id="A0A511DYS3"/>
<reference evidence="1" key="1">
    <citation type="submission" date="2019-07" db="EMBL/GenBank/DDBJ databases">
        <title>Whole genome shotgun sequence of Lactobacillus kefiri NBRC 15888.</title>
        <authorList>
            <person name="Hosoyama A."/>
            <person name="Uohara A."/>
            <person name="Ohji S."/>
            <person name="Ichikawa N."/>
        </authorList>
    </citation>
    <scope>NUCLEOTIDE SEQUENCE [LARGE SCALE GENOMIC DNA]</scope>
    <source>
        <strain evidence="1">NBRC 15888</strain>
    </source>
</reference>
<dbReference type="Gene3D" id="2.10.260.10">
    <property type="match status" value="1"/>
</dbReference>
<accession>A0A511DYS3</accession>
<dbReference type="SUPFAM" id="SSF89447">
    <property type="entry name" value="AbrB/MazE/MraZ-like"/>
    <property type="match status" value="1"/>
</dbReference>
<evidence type="ECO:0000313" key="2">
    <source>
        <dbReference type="Proteomes" id="UP000321893"/>
    </source>
</evidence>
<dbReference type="STRING" id="1423764.FC95_GL002044"/>
<dbReference type="OrthoDB" id="2189846at2"/>
<gene>
    <name evidence="1" type="ORF">LKE01_17640</name>
</gene>